<comment type="caution">
    <text evidence="2">The sequence shown here is derived from an EMBL/GenBank/DDBJ whole genome shotgun (WGS) entry which is preliminary data.</text>
</comment>
<dbReference type="AlphaFoldDB" id="A0AAP0S460"/>
<dbReference type="GO" id="GO:0006351">
    <property type="term" value="P:DNA-templated transcription"/>
    <property type="evidence" value="ECO:0007669"/>
    <property type="project" value="InterPro"/>
</dbReference>
<protein>
    <recommendedName>
        <fullName evidence="1">DOG1 domain-containing protein</fullName>
    </recommendedName>
</protein>
<proteinExistence type="predicted"/>
<organism evidence="2 3">
    <name type="scientific">Liquidambar formosana</name>
    <name type="common">Formosan gum</name>
    <dbReference type="NCBI Taxonomy" id="63359"/>
    <lineage>
        <taxon>Eukaryota</taxon>
        <taxon>Viridiplantae</taxon>
        <taxon>Streptophyta</taxon>
        <taxon>Embryophyta</taxon>
        <taxon>Tracheophyta</taxon>
        <taxon>Spermatophyta</taxon>
        <taxon>Magnoliopsida</taxon>
        <taxon>eudicotyledons</taxon>
        <taxon>Gunneridae</taxon>
        <taxon>Pentapetalae</taxon>
        <taxon>Saxifragales</taxon>
        <taxon>Altingiaceae</taxon>
        <taxon>Liquidambar</taxon>
    </lineage>
</organism>
<feature type="domain" description="DOG1" evidence="1">
    <location>
        <begin position="1"/>
        <end position="220"/>
    </location>
</feature>
<dbReference type="Proteomes" id="UP001415857">
    <property type="component" value="Unassembled WGS sequence"/>
</dbReference>
<keyword evidence="3" id="KW-1185">Reference proteome</keyword>
<dbReference type="PANTHER" id="PTHR46354:SF13">
    <property type="entry name" value="PROTEIN DOG1-LIKE 4"/>
    <property type="match status" value="1"/>
</dbReference>
<evidence type="ECO:0000313" key="2">
    <source>
        <dbReference type="EMBL" id="KAK9290946.1"/>
    </source>
</evidence>
<evidence type="ECO:0000259" key="1">
    <source>
        <dbReference type="PROSITE" id="PS51806"/>
    </source>
</evidence>
<dbReference type="GO" id="GO:0043565">
    <property type="term" value="F:sequence-specific DNA binding"/>
    <property type="evidence" value="ECO:0007669"/>
    <property type="project" value="InterPro"/>
</dbReference>
<dbReference type="PANTHER" id="PTHR46354">
    <property type="entry name" value="DOG1 DOMAIN-CONTAINING PROTEIN"/>
    <property type="match status" value="1"/>
</dbReference>
<dbReference type="PROSITE" id="PS51806">
    <property type="entry name" value="DOG1"/>
    <property type="match status" value="1"/>
</dbReference>
<evidence type="ECO:0000313" key="3">
    <source>
        <dbReference type="Proteomes" id="UP001415857"/>
    </source>
</evidence>
<dbReference type="EMBL" id="JBBPBK010000002">
    <property type="protein sequence ID" value="KAK9290946.1"/>
    <property type="molecule type" value="Genomic_DNA"/>
</dbReference>
<accession>A0AAP0S460</accession>
<dbReference type="InterPro" id="IPR051886">
    <property type="entry name" value="Seed_Dev/Stress_Resp_Reg"/>
</dbReference>
<gene>
    <name evidence="2" type="ORF">L1049_009126</name>
</gene>
<reference evidence="2 3" key="1">
    <citation type="journal article" date="2024" name="Plant J.">
        <title>Genome sequences and population genomics reveal climatic adaptation and genomic divergence between two closely related sweetgum species.</title>
        <authorList>
            <person name="Xu W.Q."/>
            <person name="Ren C.Q."/>
            <person name="Zhang X.Y."/>
            <person name="Comes H.P."/>
            <person name="Liu X.H."/>
            <person name="Li Y.G."/>
            <person name="Kettle C.J."/>
            <person name="Jalonen R."/>
            <person name="Gaisberger H."/>
            <person name="Ma Y.Z."/>
            <person name="Qiu Y.X."/>
        </authorList>
    </citation>
    <scope>NUCLEOTIDE SEQUENCE [LARGE SCALE GENOMIC DNA]</scope>
    <source>
        <strain evidence="2">Hangzhou</strain>
    </source>
</reference>
<dbReference type="InterPro" id="IPR025422">
    <property type="entry name" value="TGA_domain"/>
</dbReference>
<dbReference type="Pfam" id="PF14144">
    <property type="entry name" value="DOG1"/>
    <property type="match status" value="1"/>
</dbReference>
<name>A0AAP0S460_LIQFO</name>
<sequence length="225" mass="25942">MRLPTSSPRMPFRSGRRTNDNAGEFETFLEGWIVRQEHYLEELLSAQHNCHESRDDDLNDLISRVLSHYQHWFTSLERTFLWITGFKPGLTFRLVTNSVDDLSEDQTRRMNRLFEETKAEERILSNELATVQESIAASPMMHLARLTGRPVNGEVRDEEAVMKSLRSAMESVVARADNLRMKTTRKVVEILSPVQNVKFLTAATQLQLSFRSWGLQRDSKGASNE</sequence>